<protein>
    <submittedName>
        <fullName evidence="3">Uncharacterized protein</fullName>
    </submittedName>
</protein>
<feature type="transmembrane region" description="Helical" evidence="2">
    <location>
        <begin position="81"/>
        <end position="107"/>
    </location>
</feature>
<dbReference type="Gene3D" id="1.20.140.150">
    <property type="match status" value="1"/>
</dbReference>
<organism evidence="3 4">
    <name type="scientific">Cloeon dipterum</name>
    <dbReference type="NCBI Taxonomy" id="197152"/>
    <lineage>
        <taxon>Eukaryota</taxon>
        <taxon>Metazoa</taxon>
        <taxon>Ecdysozoa</taxon>
        <taxon>Arthropoda</taxon>
        <taxon>Hexapoda</taxon>
        <taxon>Insecta</taxon>
        <taxon>Pterygota</taxon>
        <taxon>Palaeoptera</taxon>
        <taxon>Ephemeroptera</taxon>
        <taxon>Pisciforma</taxon>
        <taxon>Baetidae</taxon>
        <taxon>Cloeon</taxon>
    </lineage>
</organism>
<feature type="transmembrane region" description="Helical" evidence="2">
    <location>
        <begin position="128"/>
        <end position="148"/>
    </location>
</feature>
<keyword evidence="2" id="KW-1133">Transmembrane helix</keyword>
<evidence type="ECO:0000313" key="3">
    <source>
        <dbReference type="EMBL" id="CAB3379395.1"/>
    </source>
</evidence>
<keyword evidence="2" id="KW-0812">Transmembrane</keyword>
<gene>
    <name evidence="3" type="ORF">CLODIP_2_CD04129</name>
</gene>
<dbReference type="AlphaFoldDB" id="A0A8S1DMX8"/>
<evidence type="ECO:0000313" key="4">
    <source>
        <dbReference type="Proteomes" id="UP000494165"/>
    </source>
</evidence>
<sequence>MDKSVYTTIVATLGFICFTVAAIAVGLPLWGYFDNPESGFGYGVNKGGERGYFGPWKVCQELLYGREKCGTAISQFRPIGAVYGAGIAAAAATSLLGFFCVLSVFQIAMVVSKDRVVMNYSMVVSAKLTFAILAVLLSIVSAGLFAIQSDDVDHRFRITRGPSFYLEVVSIVLNFVLFLLALYDVIFTRRTDGDPTKVDGRDPSGARAVTFGNPGFKENGVAVTNASGRPYSPNRPFAVDNNEHGDRERGVSSNSFDQRLYAQPAEIESEEAAAKGSGWFGNPKSRLQRRLAHVFAERQHQESAHPDTQY</sequence>
<evidence type="ECO:0000256" key="2">
    <source>
        <dbReference type="SAM" id="Phobius"/>
    </source>
</evidence>
<keyword evidence="4" id="KW-1185">Reference proteome</keyword>
<comment type="caution">
    <text evidence="3">The sequence shown here is derived from an EMBL/GenBank/DDBJ whole genome shotgun (WGS) entry which is preliminary data.</text>
</comment>
<name>A0A8S1DMX8_9INSE</name>
<proteinExistence type="predicted"/>
<keyword evidence="2" id="KW-0472">Membrane</keyword>
<dbReference type="Proteomes" id="UP000494165">
    <property type="component" value="Unassembled WGS sequence"/>
</dbReference>
<reference evidence="3 4" key="1">
    <citation type="submission" date="2020-04" db="EMBL/GenBank/DDBJ databases">
        <authorList>
            <person name="Alioto T."/>
            <person name="Alioto T."/>
            <person name="Gomez Garrido J."/>
        </authorList>
    </citation>
    <scope>NUCLEOTIDE SEQUENCE [LARGE SCALE GENOMIC DNA]</scope>
</reference>
<feature type="transmembrane region" description="Helical" evidence="2">
    <location>
        <begin position="168"/>
        <end position="187"/>
    </location>
</feature>
<feature type="compositionally biased region" description="Basic and acidic residues" evidence="1">
    <location>
        <begin position="241"/>
        <end position="250"/>
    </location>
</feature>
<dbReference type="EMBL" id="CADEPI010000185">
    <property type="protein sequence ID" value="CAB3379395.1"/>
    <property type="molecule type" value="Genomic_DNA"/>
</dbReference>
<accession>A0A8S1DMX8</accession>
<feature type="region of interest" description="Disordered" evidence="1">
    <location>
        <begin position="225"/>
        <end position="255"/>
    </location>
</feature>
<evidence type="ECO:0000256" key="1">
    <source>
        <dbReference type="SAM" id="MobiDB-lite"/>
    </source>
</evidence>
<dbReference type="OrthoDB" id="6420920at2759"/>
<feature type="transmembrane region" description="Helical" evidence="2">
    <location>
        <begin position="12"/>
        <end position="33"/>
    </location>
</feature>